<sequence>MITILIAMTAVLILLGSVGSAIPSLSMSALAAPLEVITPTVASIDPSSAPNDIDTPIVITGTNFAAVLSGTEVITQPMAYLESTTLEQVTWGSSTTLSATVPWGFPPGVYTLTVVNPDGISSTLPQALTVTKGLGEFVSGGPYGGMAVQLALRRGLSSTLYGTMFGAGLFVSEDAADTWAPIHDHDCPIHLDFDSQNPDVLYFGADSNDLCRSMDNGTSWERISDDFYTQNGCYRTYPIAHPSQAGAVYFAMGGCGDIYLMP</sequence>
<feature type="non-terminal residue" evidence="2">
    <location>
        <position position="262"/>
    </location>
</feature>
<dbReference type="InterPro" id="IPR015943">
    <property type="entry name" value="WD40/YVTN_repeat-like_dom_sf"/>
</dbReference>
<dbReference type="EMBL" id="BARS01029966">
    <property type="protein sequence ID" value="GAG10651.1"/>
    <property type="molecule type" value="Genomic_DNA"/>
</dbReference>
<evidence type="ECO:0000313" key="2">
    <source>
        <dbReference type="EMBL" id="GAG10651.1"/>
    </source>
</evidence>
<dbReference type="InterPro" id="IPR002909">
    <property type="entry name" value="IPT_dom"/>
</dbReference>
<dbReference type="SUPFAM" id="SSF110296">
    <property type="entry name" value="Oligoxyloglucan reducing end-specific cellobiohydrolase"/>
    <property type="match status" value="1"/>
</dbReference>
<accession>X0WD95</accession>
<dbReference type="Gene3D" id="2.60.40.10">
    <property type="entry name" value="Immunoglobulins"/>
    <property type="match status" value="1"/>
</dbReference>
<evidence type="ECO:0000259" key="1">
    <source>
        <dbReference type="Pfam" id="PF01833"/>
    </source>
</evidence>
<dbReference type="SUPFAM" id="SSF81296">
    <property type="entry name" value="E set domains"/>
    <property type="match status" value="1"/>
</dbReference>
<reference evidence="2" key="1">
    <citation type="journal article" date="2014" name="Front. Microbiol.">
        <title>High frequency of phylogenetically diverse reductive dehalogenase-homologous genes in deep subseafloor sedimentary metagenomes.</title>
        <authorList>
            <person name="Kawai M."/>
            <person name="Futagami T."/>
            <person name="Toyoda A."/>
            <person name="Takaki Y."/>
            <person name="Nishi S."/>
            <person name="Hori S."/>
            <person name="Arai W."/>
            <person name="Tsubouchi T."/>
            <person name="Morono Y."/>
            <person name="Uchiyama I."/>
            <person name="Ito T."/>
            <person name="Fujiyama A."/>
            <person name="Inagaki F."/>
            <person name="Takami H."/>
        </authorList>
    </citation>
    <scope>NUCLEOTIDE SEQUENCE</scope>
    <source>
        <strain evidence="2">Expedition CK06-06</strain>
    </source>
</reference>
<gene>
    <name evidence="2" type="ORF">S01H1_46782</name>
</gene>
<dbReference type="InterPro" id="IPR014756">
    <property type="entry name" value="Ig_E-set"/>
</dbReference>
<comment type="caution">
    <text evidence="2">The sequence shown here is derived from an EMBL/GenBank/DDBJ whole genome shotgun (WGS) entry which is preliminary data.</text>
</comment>
<proteinExistence type="predicted"/>
<feature type="domain" description="IPT/TIG" evidence="1">
    <location>
        <begin position="39"/>
        <end position="123"/>
    </location>
</feature>
<dbReference type="Gene3D" id="2.130.10.10">
    <property type="entry name" value="YVTN repeat-like/Quinoprotein amine dehydrogenase"/>
    <property type="match status" value="1"/>
</dbReference>
<dbReference type="Pfam" id="PF01833">
    <property type="entry name" value="TIG"/>
    <property type="match status" value="1"/>
</dbReference>
<dbReference type="AlphaFoldDB" id="X0WD95"/>
<name>X0WD95_9ZZZZ</name>
<organism evidence="2">
    <name type="scientific">marine sediment metagenome</name>
    <dbReference type="NCBI Taxonomy" id="412755"/>
    <lineage>
        <taxon>unclassified sequences</taxon>
        <taxon>metagenomes</taxon>
        <taxon>ecological metagenomes</taxon>
    </lineage>
</organism>
<dbReference type="InterPro" id="IPR013783">
    <property type="entry name" value="Ig-like_fold"/>
</dbReference>
<protein>
    <recommendedName>
        <fullName evidence="1">IPT/TIG domain-containing protein</fullName>
    </recommendedName>
</protein>